<dbReference type="Pfam" id="PF06722">
    <property type="entry name" value="EryCIII-like_C"/>
    <property type="match status" value="1"/>
</dbReference>
<feature type="domain" description="Erythromycin biosynthesis protein CIII-like C-terminal" evidence="1">
    <location>
        <begin position="306"/>
        <end position="413"/>
    </location>
</feature>
<gene>
    <name evidence="2" type="ORF">C0Z19_16830</name>
</gene>
<name>A0A2N7VYK6_9BURK</name>
<evidence type="ECO:0000313" key="2">
    <source>
        <dbReference type="EMBL" id="PMS22249.1"/>
    </source>
</evidence>
<accession>A0A2N7VYK6</accession>
<dbReference type="GO" id="GO:0008194">
    <property type="term" value="F:UDP-glycosyltransferase activity"/>
    <property type="evidence" value="ECO:0007669"/>
    <property type="project" value="InterPro"/>
</dbReference>
<dbReference type="PANTHER" id="PTHR48050:SF13">
    <property type="entry name" value="STEROL 3-BETA-GLUCOSYLTRANSFERASE UGT80A2"/>
    <property type="match status" value="1"/>
</dbReference>
<dbReference type="InterPro" id="IPR002213">
    <property type="entry name" value="UDP_glucos_trans"/>
</dbReference>
<comment type="caution">
    <text evidence="2">The sequence shown here is derived from an EMBL/GenBank/DDBJ whole genome shotgun (WGS) entry which is preliminary data.</text>
</comment>
<proteinExistence type="predicted"/>
<dbReference type="PANTHER" id="PTHR48050">
    <property type="entry name" value="STEROL 3-BETA-GLUCOSYLTRANSFERASE"/>
    <property type="match status" value="1"/>
</dbReference>
<dbReference type="FunFam" id="3.40.50.2000:FF:000009">
    <property type="entry name" value="Sterol 3-beta-glucosyltransferase UGT80A2"/>
    <property type="match status" value="1"/>
</dbReference>
<dbReference type="CDD" id="cd03784">
    <property type="entry name" value="GT1_Gtf-like"/>
    <property type="match status" value="1"/>
</dbReference>
<reference evidence="2 3" key="1">
    <citation type="submission" date="2018-01" db="EMBL/GenBank/DDBJ databases">
        <title>Whole genome analyses suggest that Burkholderia sensu lato contains two further novel genera in the rhizoxinica-symbiotica group Mycetohabitans gen. nov., and Trinickia gen. nov.: implications for the evolution of diazotrophy and nodulation in the Burkholderiaceae.</title>
        <authorList>
            <person name="Estrada-de los Santos P."/>
            <person name="Palmer M."/>
            <person name="Chavez-Ramirez B."/>
            <person name="Beukes C."/>
            <person name="Steenkamp E.T."/>
            <person name="Hirsch A.M."/>
            <person name="Manyaka P."/>
            <person name="Maluk M."/>
            <person name="Lafos M."/>
            <person name="Crook M."/>
            <person name="Gross E."/>
            <person name="Simon M.F."/>
            <person name="Bueno dos Reis Junior F."/>
            <person name="Poole P.S."/>
            <person name="Venter S.N."/>
            <person name="James E.K."/>
        </authorList>
    </citation>
    <scope>NUCLEOTIDE SEQUENCE [LARGE SCALE GENOMIC DNA]</scope>
    <source>
        <strain evidence="2 3">GP25-8</strain>
    </source>
</reference>
<evidence type="ECO:0000313" key="3">
    <source>
        <dbReference type="Proteomes" id="UP000235347"/>
    </source>
</evidence>
<dbReference type="GO" id="GO:0016758">
    <property type="term" value="F:hexosyltransferase activity"/>
    <property type="evidence" value="ECO:0007669"/>
    <property type="project" value="UniProtKB-ARBA"/>
</dbReference>
<dbReference type="Proteomes" id="UP000235347">
    <property type="component" value="Unassembled WGS sequence"/>
</dbReference>
<dbReference type="Gene3D" id="3.40.50.2000">
    <property type="entry name" value="Glycogen Phosphorylase B"/>
    <property type="match status" value="2"/>
</dbReference>
<sequence length="445" mass="46644">MKFTVATYGTEGDTRPLAALCRALIDAGHEAQLLADRSTLHAAAALGVPCAPLAGDIKRALDPGEALGAIVGKRSGAQATAKALAAIANAHTHDWMVQIKAAAEDSDALIVSALASFVGLSVAEHLRIPAIGASMIPITPTREFATPFLPPGLVPGFLNRASHRFVNDMIWRAFRQATNAARVEVCGLAPRKRNWTDHPILYGVSRALLPRPADWSEYARVCGQWTMPASAGRLSGFGSGAGAGAGSGADWTPPESLAAFLDAGEPPIYVGFGSMAGFDREPMVRALVEAVGGRRALFYPGWSGVEASALPSNFCVIGDTPHAWLFPRVAVAIHHGGAGTTHSATRARVPSVVVPFAGDQFFWAQRLYRLGAAAAPVDGKSVDAKALARAIDFALRPATRARAAELGAAMQEEEGLREAVAAIERWTEEGRELRGVGICPVNAGA</sequence>
<organism evidence="2 3">
    <name type="scientific">Trinickia soli</name>
    <dbReference type="NCBI Taxonomy" id="380675"/>
    <lineage>
        <taxon>Bacteria</taxon>
        <taxon>Pseudomonadati</taxon>
        <taxon>Pseudomonadota</taxon>
        <taxon>Betaproteobacteria</taxon>
        <taxon>Burkholderiales</taxon>
        <taxon>Burkholderiaceae</taxon>
        <taxon>Trinickia</taxon>
    </lineage>
</organism>
<keyword evidence="3" id="KW-1185">Reference proteome</keyword>
<evidence type="ECO:0000259" key="1">
    <source>
        <dbReference type="Pfam" id="PF06722"/>
    </source>
</evidence>
<protein>
    <submittedName>
        <fullName evidence="2">Glycosyltransferase</fullName>
    </submittedName>
</protein>
<dbReference type="InterPro" id="IPR050426">
    <property type="entry name" value="Glycosyltransferase_28"/>
</dbReference>
<dbReference type="SUPFAM" id="SSF53756">
    <property type="entry name" value="UDP-Glycosyltransferase/glycogen phosphorylase"/>
    <property type="match status" value="1"/>
</dbReference>
<dbReference type="EMBL" id="PNYB01000014">
    <property type="protein sequence ID" value="PMS22249.1"/>
    <property type="molecule type" value="Genomic_DNA"/>
</dbReference>
<dbReference type="AlphaFoldDB" id="A0A2N7VYK6"/>
<dbReference type="GO" id="GO:0017000">
    <property type="term" value="P:antibiotic biosynthetic process"/>
    <property type="evidence" value="ECO:0007669"/>
    <property type="project" value="UniProtKB-ARBA"/>
</dbReference>
<dbReference type="RefSeq" id="WP_102610982.1">
    <property type="nucleotide sequence ID" value="NZ_CADIKD010000014.1"/>
</dbReference>
<keyword evidence="2" id="KW-0808">Transferase</keyword>
<dbReference type="InterPro" id="IPR010610">
    <property type="entry name" value="EryCIII-like_C"/>
</dbReference>